<evidence type="ECO:0000313" key="2">
    <source>
        <dbReference type="EMBL" id="CAB4315810.1"/>
    </source>
</evidence>
<protein>
    <submittedName>
        <fullName evidence="1">Uncharacterized protein</fullName>
    </submittedName>
</protein>
<gene>
    <name evidence="1" type="ORF">CURHAP_LOCUS41307</name>
    <name evidence="2" type="ORF">ORAREDHAP_LOCUS40617</name>
</gene>
<accession>A0A6J5VDI6</accession>
<dbReference type="AlphaFoldDB" id="A0A6J5VDI6"/>
<evidence type="ECO:0000313" key="3">
    <source>
        <dbReference type="Proteomes" id="UP000507222"/>
    </source>
</evidence>
<reference evidence="4" key="1">
    <citation type="journal article" date="2020" name="Genome Biol.">
        <title>Gamete binning: chromosome-level and haplotype-resolved genome assembly enabled by high-throughput single-cell sequencing of gamete genomes.</title>
        <authorList>
            <person name="Campoy J.A."/>
            <person name="Sun H."/>
            <person name="Goel M."/>
            <person name="Jiao W.-B."/>
            <person name="Folz-Donahue K."/>
            <person name="Wang N."/>
            <person name="Rubio M."/>
            <person name="Liu C."/>
            <person name="Kukat C."/>
            <person name="Ruiz D."/>
            <person name="Huettel B."/>
            <person name="Schneeberger K."/>
        </authorList>
    </citation>
    <scope>NUCLEOTIDE SEQUENCE [LARGE SCALE GENOMIC DNA]</scope>
    <source>
        <strain evidence="4">cv. Rojo Pasion</strain>
    </source>
</reference>
<dbReference type="OrthoDB" id="10313209at2759"/>
<reference evidence="1 3" key="2">
    <citation type="submission" date="2020-05" db="EMBL/GenBank/DDBJ databases">
        <authorList>
            <person name="Campoy J."/>
            <person name="Schneeberger K."/>
            <person name="Spophaly S."/>
        </authorList>
    </citation>
    <scope>NUCLEOTIDE SEQUENCE [LARGE SCALE GENOMIC DNA]</scope>
    <source>
        <strain evidence="1">PruArmRojPasFocal</strain>
    </source>
</reference>
<proteinExistence type="predicted"/>
<evidence type="ECO:0000313" key="4">
    <source>
        <dbReference type="Proteomes" id="UP000507245"/>
    </source>
</evidence>
<dbReference type="Proteomes" id="UP000507245">
    <property type="component" value="Unassembled WGS sequence"/>
</dbReference>
<sequence length="72" mass="8547">MYSIYIPTSPQEIESSKNLNFGLLKQKHRKKIMIMPLREIDEHKNSTEAVAVEEPCMSREADLHHQLPWKWN</sequence>
<keyword evidence="4" id="KW-1185">Reference proteome</keyword>
<dbReference type="Proteomes" id="UP000507222">
    <property type="component" value="Unassembled WGS sequence"/>
</dbReference>
<dbReference type="EMBL" id="CAEKKB010000006">
    <property type="protein sequence ID" value="CAB4315810.1"/>
    <property type="molecule type" value="Genomic_DNA"/>
</dbReference>
<dbReference type="EMBL" id="CAEKDK010000006">
    <property type="protein sequence ID" value="CAB4285485.1"/>
    <property type="molecule type" value="Genomic_DNA"/>
</dbReference>
<name>A0A6J5VDI6_PRUAR</name>
<organism evidence="1 3">
    <name type="scientific">Prunus armeniaca</name>
    <name type="common">Apricot</name>
    <name type="synonym">Armeniaca vulgaris</name>
    <dbReference type="NCBI Taxonomy" id="36596"/>
    <lineage>
        <taxon>Eukaryota</taxon>
        <taxon>Viridiplantae</taxon>
        <taxon>Streptophyta</taxon>
        <taxon>Embryophyta</taxon>
        <taxon>Tracheophyta</taxon>
        <taxon>Spermatophyta</taxon>
        <taxon>Magnoliopsida</taxon>
        <taxon>eudicotyledons</taxon>
        <taxon>Gunneridae</taxon>
        <taxon>Pentapetalae</taxon>
        <taxon>rosids</taxon>
        <taxon>fabids</taxon>
        <taxon>Rosales</taxon>
        <taxon>Rosaceae</taxon>
        <taxon>Amygdaloideae</taxon>
        <taxon>Amygdaleae</taxon>
        <taxon>Prunus</taxon>
    </lineage>
</organism>
<evidence type="ECO:0000313" key="1">
    <source>
        <dbReference type="EMBL" id="CAB4285485.1"/>
    </source>
</evidence>